<reference evidence="2 3" key="1">
    <citation type="submission" date="2020-08" db="EMBL/GenBank/DDBJ databases">
        <title>Genomic Encyclopedia of Type Strains, Phase IV (KMG-IV): sequencing the most valuable type-strain genomes for metagenomic binning, comparative biology and taxonomic classification.</title>
        <authorList>
            <person name="Goeker M."/>
        </authorList>
    </citation>
    <scope>NUCLEOTIDE SEQUENCE [LARGE SCALE GENOMIC DNA]</scope>
    <source>
        <strain evidence="2 3">DSM 4491</strain>
    </source>
</reference>
<keyword evidence="3" id="KW-1185">Reference proteome</keyword>
<evidence type="ECO:0000313" key="3">
    <source>
        <dbReference type="Proteomes" id="UP000578000"/>
    </source>
</evidence>
<dbReference type="Proteomes" id="UP000578000">
    <property type="component" value="Unassembled WGS sequence"/>
</dbReference>
<gene>
    <name evidence="2" type="ORF">HNR55_000239</name>
</gene>
<name>A0A841QB78_9PROT</name>
<dbReference type="PROSITE" id="PS51257">
    <property type="entry name" value="PROKAR_LIPOPROTEIN"/>
    <property type="match status" value="1"/>
</dbReference>
<dbReference type="RefSeq" id="WP_166110208.1">
    <property type="nucleotide sequence ID" value="NZ_BAABDB010000006.1"/>
</dbReference>
<feature type="signal peptide" evidence="1">
    <location>
        <begin position="1"/>
        <end position="25"/>
    </location>
</feature>
<dbReference type="AlphaFoldDB" id="A0A841QB78"/>
<keyword evidence="1" id="KW-0732">Signal</keyword>
<organism evidence="2 3">
    <name type="scientific">Acetobacter lovaniensis</name>
    <dbReference type="NCBI Taxonomy" id="104100"/>
    <lineage>
        <taxon>Bacteria</taxon>
        <taxon>Pseudomonadati</taxon>
        <taxon>Pseudomonadota</taxon>
        <taxon>Alphaproteobacteria</taxon>
        <taxon>Acetobacterales</taxon>
        <taxon>Acetobacteraceae</taxon>
        <taxon>Acetobacter</taxon>
    </lineage>
</organism>
<evidence type="ECO:0000256" key="1">
    <source>
        <dbReference type="SAM" id="SignalP"/>
    </source>
</evidence>
<evidence type="ECO:0000313" key="2">
    <source>
        <dbReference type="EMBL" id="MBB6455678.1"/>
    </source>
</evidence>
<sequence length="132" mass="14019">MKPSVFRFFYKAPPFVALLALVGVAGCQSAPYQLKVEQTPSTLLYSYAIANGMARGQLMSGGLSLPQIVQIVTADREALAAILVFRDHPGSNTLKVAGLKVEAFLATIDEPAPLGNSMLVLPNGVPVPLSRH</sequence>
<proteinExistence type="predicted"/>
<comment type="caution">
    <text evidence="2">The sequence shown here is derived from an EMBL/GenBank/DDBJ whole genome shotgun (WGS) entry which is preliminary data.</text>
</comment>
<accession>A0A841QB78</accession>
<evidence type="ECO:0008006" key="4">
    <source>
        <dbReference type="Google" id="ProtNLM"/>
    </source>
</evidence>
<feature type="chain" id="PRO_5032561804" description="Lipoprotein" evidence="1">
    <location>
        <begin position="26"/>
        <end position="132"/>
    </location>
</feature>
<protein>
    <recommendedName>
        <fullName evidence="4">Lipoprotein</fullName>
    </recommendedName>
</protein>
<dbReference type="EMBL" id="JACHIE010000001">
    <property type="protein sequence ID" value="MBB6455678.1"/>
    <property type="molecule type" value="Genomic_DNA"/>
</dbReference>